<gene>
    <name evidence="3" type="ORF">IQ235_11285</name>
</gene>
<evidence type="ECO:0000259" key="2">
    <source>
        <dbReference type="Pfam" id="PF07589"/>
    </source>
</evidence>
<comment type="caution">
    <text evidence="3">The sequence shown here is derived from an EMBL/GenBank/DDBJ whole genome shotgun (WGS) entry which is preliminary data.</text>
</comment>
<feature type="signal peptide" evidence="1">
    <location>
        <begin position="1"/>
        <end position="26"/>
    </location>
</feature>
<feature type="chain" id="PRO_5037894627" evidence="1">
    <location>
        <begin position="27"/>
        <end position="299"/>
    </location>
</feature>
<protein>
    <submittedName>
        <fullName evidence="3">PEP-CTERM sorting domain-containing protein</fullName>
    </submittedName>
</protein>
<accession>A0A928Z966</accession>
<keyword evidence="4" id="KW-1185">Reference proteome</keyword>
<feature type="domain" description="Ice-binding protein C-terminal" evidence="2">
    <location>
        <begin position="269"/>
        <end position="293"/>
    </location>
</feature>
<organism evidence="3 4">
    <name type="scientific">Zarconia navalis LEGE 11467</name>
    <dbReference type="NCBI Taxonomy" id="1828826"/>
    <lineage>
        <taxon>Bacteria</taxon>
        <taxon>Bacillati</taxon>
        <taxon>Cyanobacteriota</taxon>
        <taxon>Cyanophyceae</taxon>
        <taxon>Oscillatoriophycideae</taxon>
        <taxon>Oscillatoriales</taxon>
        <taxon>Oscillatoriales incertae sedis</taxon>
        <taxon>Zarconia</taxon>
        <taxon>Zarconia navalis</taxon>
    </lineage>
</organism>
<reference evidence="3" key="1">
    <citation type="submission" date="2020-10" db="EMBL/GenBank/DDBJ databases">
        <authorList>
            <person name="Castelo-Branco R."/>
            <person name="Eusebio N."/>
            <person name="Adriana R."/>
            <person name="Vieira A."/>
            <person name="Brugerolle De Fraissinette N."/>
            <person name="Rezende De Castro R."/>
            <person name="Schneider M.P."/>
            <person name="Vasconcelos V."/>
            <person name="Leao P.N."/>
        </authorList>
    </citation>
    <scope>NUCLEOTIDE SEQUENCE</scope>
    <source>
        <strain evidence="3">LEGE 11467</strain>
    </source>
</reference>
<dbReference type="AlphaFoldDB" id="A0A928Z966"/>
<dbReference type="NCBIfam" id="TIGR02595">
    <property type="entry name" value="PEP_CTERM"/>
    <property type="match status" value="1"/>
</dbReference>
<dbReference type="NCBIfam" id="NF041930">
    <property type="entry name" value="Xrt_dep_XDD3"/>
    <property type="match status" value="1"/>
</dbReference>
<dbReference type="RefSeq" id="WP_264321575.1">
    <property type="nucleotide sequence ID" value="NZ_JADEXN010000185.1"/>
</dbReference>
<evidence type="ECO:0000256" key="1">
    <source>
        <dbReference type="SAM" id="SignalP"/>
    </source>
</evidence>
<keyword evidence="1" id="KW-0732">Signal</keyword>
<dbReference type="Proteomes" id="UP000621799">
    <property type="component" value="Unassembled WGS sequence"/>
</dbReference>
<name>A0A928Z966_9CYAN</name>
<dbReference type="InterPro" id="IPR013424">
    <property type="entry name" value="Ice-binding_C"/>
</dbReference>
<evidence type="ECO:0000313" key="3">
    <source>
        <dbReference type="EMBL" id="MBE9041364.1"/>
    </source>
</evidence>
<proteinExistence type="predicted"/>
<dbReference type="EMBL" id="JADEXN010000185">
    <property type="protein sequence ID" value="MBE9041364.1"/>
    <property type="molecule type" value="Genomic_DNA"/>
</dbReference>
<sequence>MKTLTLNNIIKVAAASICISAISGQAANAGQMYNGVNYAIDSFADGSDVGVRGANSSYEFYGMAIKEAGDKVYIGINSNLALDGESYHRAADKNIGYGDLFFNFSGDNLKTANDSGNLFGIRFAGTNDSGVSETGVFSNVVGQNVAKENAGFRHLKHYDNWAKSDSSMADLDTTDEYFQDYYRQKHSVTNSIASGTKIGDIAMLDADALSGLGFDFGHFNATGTHTFGFSFDRALLPGADYIAHLFAECINDGMAIAGNLPAVSPVSASVPEPASIMGLAAIGIIGASGKLRKRKQADS</sequence>
<evidence type="ECO:0000313" key="4">
    <source>
        <dbReference type="Proteomes" id="UP000621799"/>
    </source>
</evidence>
<dbReference type="Pfam" id="PF07589">
    <property type="entry name" value="PEP-CTERM"/>
    <property type="match status" value="1"/>
</dbReference>